<dbReference type="AlphaFoldDB" id="F4H7B6"/>
<name>F4H7B6_CELFA</name>
<keyword evidence="2" id="KW-1185">Reference proteome</keyword>
<accession>F4H7B6</accession>
<dbReference type="eggNOG" id="COG0620">
    <property type="taxonomic scope" value="Bacteria"/>
</dbReference>
<evidence type="ECO:0008006" key="3">
    <source>
        <dbReference type="Google" id="ProtNLM"/>
    </source>
</evidence>
<evidence type="ECO:0000313" key="1">
    <source>
        <dbReference type="EMBL" id="AEE46877.1"/>
    </source>
</evidence>
<protein>
    <recommendedName>
        <fullName evidence="3">Methionine synthase vitamin-B12 independent</fullName>
    </recommendedName>
</protein>
<dbReference type="KEGG" id="cfi:Celf_2753"/>
<sequence length="343" mass="34820">MNAGRPGVSGTGPWPGTDVLEAQSTVVGDLVDVSSDVQGLPFTVLLPDRGPWADRTGRAAALLTEVPAELGPHGWKLADRPGRDLTRAQALVREDLDALAVAAHGYVGPLVVPVAGPMTLAAQLYLARGDRVLSDPGAVREVAQSLAVGVGEHVAALRRAVPGAEVTVLLHEPLLAQVVAGVLPTFSGYAALRAVPGPLAAERVATVAQGVRAAGAAGVAVHGGSAWAAVPAVRAAGVDGLALAVEGLDERGWERVAEAVEGGLRLWAELPPQGSSQCAGPDVVGQADVLTRPWRSVGLPVTGLRDVVLLAGEAPGRVTPDDARAALAGLVRAGRIVAERAEA</sequence>
<dbReference type="HOGENOM" id="CLU_065357_0_0_11"/>
<proteinExistence type="predicted"/>
<reference evidence="1 2" key="1">
    <citation type="submission" date="2011-04" db="EMBL/GenBank/DDBJ databases">
        <title>Complete sequence of Cellulomonas fimi ATCC 484.</title>
        <authorList>
            <consortium name="US DOE Joint Genome Institute"/>
            <person name="Lucas S."/>
            <person name="Han J."/>
            <person name="Lapidus A."/>
            <person name="Cheng J.-F."/>
            <person name="Goodwin L."/>
            <person name="Pitluck S."/>
            <person name="Peters L."/>
            <person name="Chertkov O."/>
            <person name="Detter J.C."/>
            <person name="Han C."/>
            <person name="Tapia R."/>
            <person name="Land M."/>
            <person name="Hauser L."/>
            <person name="Kyrpides N."/>
            <person name="Ivanova N."/>
            <person name="Ovchinnikova G."/>
            <person name="Pagani I."/>
            <person name="Mead D."/>
            <person name="Brumm P."/>
            <person name="Woyke T."/>
        </authorList>
    </citation>
    <scope>NUCLEOTIDE SEQUENCE [LARGE SCALE GENOMIC DNA]</scope>
    <source>
        <strain evidence="2">ATCC 484 / DSM 20113 / JCM 1341 / NBRC 15513 / NCIMB 8980 / NCTC 7547</strain>
    </source>
</reference>
<organism evidence="1 2">
    <name type="scientific">Cellulomonas fimi (strain ATCC 484 / DSM 20113 / JCM 1341 / CCUG 24087 / LMG 16345 / NBRC 15513 / NCIMB 8980 / NCTC 7547 / NRS-133)</name>
    <dbReference type="NCBI Taxonomy" id="590998"/>
    <lineage>
        <taxon>Bacteria</taxon>
        <taxon>Bacillati</taxon>
        <taxon>Actinomycetota</taxon>
        <taxon>Actinomycetes</taxon>
        <taxon>Micrococcales</taxon>
        <taxon>Cellulomonadaceae</taxon>
        <taxon>Cellulomonas</taxon>
    </lineage>
</organism>
<dbReference type="STRING" id="590998.Celf_2753"/>
<evidence type="ECO:0000313" key="2">
    <source>
        <dbReference type="Proteomes" id="UP000008460"/>
    </source>
</evidence>
<dbReference type="Proteomes" id="UP000008460">
    <property type="component" value="Chromosome"/>
</dbReference>
<dbReference type="EMBL" id="CP002666">
    <property type="protein sequence ID" value="AEE46877.1"/>
    <property type="molecule type" value="Genomic_DNA"/>
</dbReference>
<gene>
    <name evidence="1" type="ordered locus">Celf_2753</name>
</gene>
<dbReference type="SUPFAM" id="SSF51726">
    <property type="entry name" value="UROD/MetE-like"/>
    <property type="match status" value="1"/>
</dbReference>
<dbReference type="InterPro" id="IPR038071">
    <property type="entry name" value="UROD/MetE-like_sf"/>
</dbReference>